<accession>A0A1H0LV68</accession>
<dbReference type="UniPathway" id="UPA00299"/>
<dbReference type="PANTHER" id="PTHR43768:SF3">
    <property type="entry name" value="TREHALOSE 6-PHOSPHATE PHOSPHATASE"/>
    <property type="match status" value="1"/>
</dbReference>
<dbReference type="Gene3D" id="3.30.70.1020">
    <property type="entry name" value="Trehalose-6-phosphate phosphatase related protein, domain 2"/>
    <property type="match status" value="1"/>
</dbReference>
<dbReference type="InterPro" id="IPR023214">
    <property type="entry name" value="HAD_sf"/>
</dbReference>
<dbReference type="NCBIfam" id="TIGR01484">
    <property type="entry name" value="HAD-SF-IIB"/>
    <property type="match status" value="1"/>
</dbReference>
<dbReference type="RefSeq" id="WP_188129252.1">
    <property type="nucleotide sequence ID" value="NZ_FNIO01000008.1"/>
</dbReference>
<gene>
    <name evidence="5" type="ORF">SAMN05444142_10314</name>
</gene>
<dbReference type="SUPFAM" id="SSF56784">
    <property type="entry name" value="HAD-like"/>
    <property type="match status" value="1"/>
</dbReference>
<dbReference type="Gene3D" id="3.40.50.1000">
    <property type="entry name" value="HAD superfamily/HAD-like"/>
    <property type="match status" value="1"/>
</dbReference>
<sequence>MEPANERNLVGGTPPPDCSWSAHALFLDFDGTLAPIVSRPRDACLTEITRRLLVRLAAATGGAIAILSGRALTDLAERLEGLPLALSGCHGMEIRHSDKCIETSTPGDNALDAAFGQLQPVATKHGLLIERKPGSIALHYRNRPESADSCRSSVARAAATRGLRALHGNMVSEAALAGVDKGRALRRFLRDAPFAGRLPVMIGDDATDEDGFRVAQELGGFGLRIGSSDTVARYRVARMDDALAWLNQTLRTPPRRR</sequence>
<keyword evidence="3 4" id="KW-0378">Hydrolase</keyword>
<proteinExistence type="inferred from homology"/>
<dbReference type="GO" id="GO:0005992">
    <property type="term" value="P:trehalose biosynthetic process"/>
    <property type="evidence" value="ECO:0007669"/>
    <property type="project" value="UniProtKB-UniPathway"/>
</dbReference>
<dbReference type="InterPro" id="IPR006379">
    <property type="entry name" value="HAD-SF_hydro_IIB"/>
</dbReference>
<dbReference type="AlphaFoldDB" id="A0A1H0LV68"/>
<keyword evidence="4" id="KW-0460">Magnesium</keyword>
<dbReference type="GO" id="GO:0046872">
    <property type="term" value="F:metal ion binding"/>
    <property type="evidence" value="ECO:0007669"/>
    <property type="project" value="UniProtKB-KW"/>
</dbReference>
<dbReference type="Pfam" id="PF02358">
    <property type="entry name" value="Trehalose_PPase"/>
    <property type="match status" value="1"/>
</dbReference>
<protein>
    <recommendedName>
        <fullName evidence="4">Trehalose 6-phosphate phosphatase</fullName>
        <ecNumber evidence="4">3.1.3.12</ecNumber>
    </recommendedName>
</protein>
<comment type="similarity">
    <text evidence="2 4">Belongs to the trehalose phosphatase family.</text>
</comment>
<comment type="pathway">
    <text evidence="1 4">Glycan biosynthesis; trehalose biosynthesis.</text>
</comment>
<dbReference type="Proteomes" id="UP000324252">
    <property type="component" value="Unassembled WGS sequence"/>
</dbReference>
<evidence type="ECO:0000256" key="3">
    <source>
        <dbReference type="ARBA" id="ARBA00022801"/>
    </source>
</evidence>
<dbReference type="InterPro" id="IPR003337">
    <property type="entry name" value="Trehalose_PPase"/>
</dbReference>
<keyword evidence="6" id="KW-1185">Reference proteome</keyword>
<comment type="cofactor">
    <cofactor evidence="4">
        <name>Mg(2+)</name>
        <dbReference type="ChEBI" id="CHEBI:18420"/>
    </cofactor>
</comment>
<comment type="catalytic activity">
    <reaction evidence="4">
        <text>alpha,alpha-trehalose 6-phosphate + H2O = alpha,alpha-trehalose + phosphate</text>
        <dbReference type="Rhea" id="RHEA:23420"/>
        <dbReference type="ChEBI" id="CHEBI:15377"/>
        <dbReference type="ChEBI" id="CHEBI:16551"/>
        <dbReference type="ChEBI" id="CHEBI:43474"/>
        <dbReference type="ChEBI" id="CHEBI:58429"/>
        <dbReference type="EC" id="3.1.3.12"/>
    </reaction>
</comment>
<evidence type="ECO:0000256" key="4">
    <source>
        <dbReference type="RuleBase" id="RU361117"/>
    </source>
</evidence>
<name>A0A1H0LV68_9RHOB</name>
<organism evidence="5 6">
    <name type="scientific">Lutimaribacter pacificus</name>
    <dbReference type="NCBI Taxonomy" id="391948"/>
    <lineage>
        <taxon>Bacteria</taxon>
        <taxon>Pseudomonadati</taxon>
        <taxon>Pseudomonadota</taxon>
        <taxon>Alphaproteobacteria</taxon>
        <taxon>Rhodobacterales</taxon>
        <taxon>Roseobacteraceae</taxon>
        <taxon>Lutimaribacter</taxon>
    </lineage>
</organism>
<reference evidence="5 6" key="1">
    <citation type="submission" date="2016-11" db="EMBL/GenBank/DDBJ databases">
        <authorList>
            <person name="Varghese N."/>
            <person name="Submissions S."/>
        </authorList>
    </citation>
    <scope>NUCLEOTIDE SEQUENCE [LARGE SCALE GENOMIC DNA]</scope>
    <source>
        <strain evidence="5 6">DSM 29620</strain>
    </source>
</reference>
<keyword evidence="4" id="KW-0479">Metal-binding</keyword>
<evidence type="ECO:0000313" key="5">
    <source>
        <dbReference type="EMBL" id="SHK03095.1"/>
    </source>
</evidence>
<dbReference type="NCBIfam" id="TIGR00685">
    <property type="entry name" value="T6PP"/>
    <property type="match status" value="1"/>
</dbReference>
<evidence type="ECO:0000256" key="2">
    <source>
        <dbReference type="ARBA" id="ARBA00008770"/>
    </source>
</evidence>
<evidence type="ECO:0000313" key="6">
    <source>
        <dbReference type="Proteomes" id="UP000324252"/>
    </source>
</evidence>
<dbReference type="InterPro" id="IPR036412">
    <property type="entry name" value="HAD-like_sf"/>
</dbReference>
<comment type="function">
    <text evidence="4">Removes the phosphate from trehalose 6-phosphate to produce free trehalose.</text>
</comment>
<dbReference type="EC" id="3.1.3.12" evidence="4"/>
<dbReference type="PANTHER" id="PTHR43768">
    <property type="entry name" value="TREHALOSE 6-PHOSPHATE PHOSPHATASE"/>
    <property type="match status" value="1"/>
</dbReference>
<evidence type="ECO:0000256" key="1">
    <source>
        <dbReference type="ARBA" id="ARBA00005199"/>
    </source>
</evidence>
<dbReference type="GO" id="GO:0004805">
    <property type="term" value="F:trehalose-phosphatase activity"/>
    <property type="evidence" value="ECO:0007669"/>
    <property type="project" value="UniProtKB-EC"/>
</dbReference>
<dbReference type="EMBL" id="FQZZ01000003">
    <property type="protein sequence ID" value="SHK03095.1"/>
    <property type="molecule type" value="Genomic_DNA"/>
</dbReference>
<dbReference type="InterPro" id="IPR044651">
    <property type="entry name" value="OTSB-like"/>
</dbReference>